<proteinExistence type="predicted"/>
<dbReference type="OrthoDB" id="200318at2"/>
<keyword evidence="1" id="KW-0732">Signal</keyword>
<dbReference type="InterPro" id="IPR047589">
    <property type="entry name" value="DUF11_rpt"/>
</dbReference>
<feature type="signal peptide" evidence="1">
    <location>
        <begin position="1"/>
        <end position="22"/>
    </location>
</feature>
<reference evidence="2 3" key="1">
    <citation type="journal article" date="2015" name="Stand. Genomic Sci.">
        <title>Genomic Encyclopedia of Bacterial and Archaeal Type Strains, Phase III: the genomes of soil and plant-associated and newly described type strains.</title>
        <authorList>
            <person name="Whitman W.B."/>
            <person name="Woyke T."/>
            <person name="Klenk H.P."/>
            <person name="Zhou Y."/>
            <person name="Lilburn T.G."/>
            <person name="Beck B.J."/>
            <person name="De Vos P."/>
            <person name="Vandamme P."/>
            <person name="Eisen J.A."/>
            <person name="Garrity G."/>
            <person name="Hugenholtz P."/>
            <person name="Kyrpides N.C."/>
        </authorList>
    </citation>
    <scope>NUCLEOTIDE SEQUENCE [LARGE SCALE GENOMIC DNA]</scope>
    <source>
        <strain evidence="2 3">CGMCC 1.10822</strain>
    </source>
</reference>
<evidence type="ECO:0000313" key="2">
    <source>
        <dbReference type="EMBL" id="TWI69722.1"/>
    </source>
</evidence>
<dbReference type="EMBL" id="VLLB01000001">
    <property type="protein sequence ID" value="TWI69722.1"/>
    <property type="molecule type" value="Genomic_DNA"/>
</dbReference>
<comment type="caution">
    <text evidence="2">The sequence shown here is derived from an EMBL/GenBank/DDBJ whole genome shotgun (WGS) entry which is preliminary data.</text>
</comment>
<gene>
    <name evidence="2" type="ORF">IP91_00795</name>
</gene>
<feature type="chain" id="PRO_5021752668" evidence="1">
    <location>
        <begin position="23"/>
        <end position="162"/>
    </location>
</feature>
<dbReference type="Proteomes" id="UP000318431">
    <property type="component" value="Unassembled WGS sequence"/>
</dbReference>
<evidence type="ECO:0000256" key="1">
    <source>
        <dbReference type="SAM" id="SignalP"/>
    </source>
</evidence>
<protein>
    <submittedName>
        <fullName evidence="2">Putative repeat protein (TIGR01451 family)</fullName>
    </submittedName>
</protein>
<dbReference type="RefSeq" id="WP_158643075.1">
    <property type="nucleotide sequence ID" value="NZ_VLLB01000001.1"/>
</dbReference>
<sequence>MQRFLLAVFFCLAQFAGVAAFAADSAVDVTMQAFKVVTTAKGVELVPTTEAKPGDTIEYQVAYRNRGAEAARQVIATLPVPAAGMAYIPDTAAPAAVMASLDGKEFAPVPLQRTVLREGRRVTETVPPAEYRFLRWTIGELRAGQTTTVKSRMRLNGAGDRS</sequence>
<dbReference type="AlphaFoldDB" id="A0A562RKZ3"/>
<organism evidence="2 3">
    <name type="scientific">Pseudoduganella lurida</name>
    <dbReference type="NCBI Taxonomy" id="1036180"/>
    <lineage>
        <taxon>Bacteria</taxon>
        <taxon>Pseudomonadati</taxon>
        <taxon>Pseudomonadota</taxon>
        <taxon>Betaproteobacteria</taxon>
        <taxon>Burkholderiales</taxon>
        <taxon>Oxalobacteraceae</taxon>
        <taxon>Telluria group</taxon>
        <taxon>Pseudoduganella</taxon>
    </lineage>
</organism>
<keyword evidence="3" id="KW-1185">Reference proteome</keyword>
<accession>A0A562RKZ3</accession>
<dbReference type="NCBIfam" id="TIGR01451">
    <property type="entry name" value="B_ant_repeat"/>
    <property type="match status" value="1"/>
</dbReference>
<evidence type="ECO:0000313" key="3">
    <source>
        <dbReference type="Proteomes" id="UP000318431"/>
    </source>
</evidence>
<name>A0A562RKZ3_9BURK</name>